<proteinExistence type="predicted"/>
<protein>
    <submittedName>
        <fullName evidence="2">Uncharacterized protein</fullName>
    </submittedName>
</protein>
<organism evidence="2 3">
    <name type="scientific">Phialemonium thermophilum</name>
    <dbReference type="NCBI Taxonomy" id="223376"/>
    <lineage>
        <taxon>Eukaryota</taxon>
        <taxon>Fungi</taxon>
        <taxon>Dikarya</taxon>
        <taxon>Ascomycota</taxon>
        <taxon>Pezizomycotina</taxon>
        <taxon>Sordariomycetes</taxon>
        <taxon>Sordariomycetidae</taxon>
        <taxon>Cephalothecales</taxon>
        <taxon>Cephalothecaceae</taxon>
        <taxon>Phialemonium</taxon>
    </lineage>
</organism>
<gene>
    <name evidence="2" type="ORF">VTK73DRAFT_1473</name>
</gene>
<feature type="region of interest" description="Disordered" evidence="1">
    <location>
        <begin position="51"/>
        <end position="96"/>
    </location>
</feature>
<sequence length="96" mass="10764">MEPDRIWHDPVVEVRYTQTSSYLVSAAQLKSMTWPTGDGARLIETISLRPTTHGSVRPQIRTYSDKHQEPPPQNTVQTTSAGSPTTSSFTDEHLVR</sequence>
<evidence type="ECO:0000313" key="3">
    <source>
        <dbReference type="Proteomes" id="UP001586593"/>
    </source>
</evidence>
<reference evidence="2 3" key="1">
    <citation type="journal article" date="2024" name="Commun. Biol.">
        <title>Comparative genomic analysis of thermophilic fungi reveals convergent evolutionary adaptations and gene losses.</title>
        <authorList>
            <person name="Steindorff A.S."/>
            <person name="Aguilar-Pontes M.V."/>
            <person name="Robinson A.J."/>
            <person name="Andreopoulos B."/>
            <person name="LaButti K."/>
            <person name="Kuo A."/>
            <person name="Mondo S."/>
            <person name="Riley R."/>
            <person name="Otillar R."/>
            <person name="Haridas S."/>
            <person name="Lipzen A."/>
            <person name="Grimwood J."/>
            <person name="Schmutz J."/>
            <person name="Clum A."/>
            <person name="Reid I.D."/>
            <person name="Moisan M.C."/>
            <person name="Butler G."/>
            <person name="Nguyen T.T.M."/>
            <person name="Dewar K."/>
            <person name="Conant G."/>
            <person name="Drula E."/>
            <person name="Henrissat B."/>
            <person name="Hansel C."/>
            <person name="Singer S."/>
            <person name="Hutchinson M.I."/>
            <person name="de Vries R.P."/>
            <person name="Natvig D.O."/>
            <person name="Powell A.J."/>
            <person name="Tsang A."/>
            <person name="Grigoriev I.V."/>
        </authorList>
    </citation>
    <scope>NUCLEOTIDE SEQUENCE [LARGE SCALE GENOMIC DNA]</scope>
    <source>
        <strain evidence="2 3">ATCC 24622</strain>
    </source>
</reference>
<evidence type="ECO:0000256" key="1">
    <source>
        <dbReference type="SAM" id="MobiDB-lite"/>
    </source>
</evidence>
<feature type="compositionally biased region" description="Polar residues" evidence="1">
    <location>
        <begin position="74"/>
        <end position="89"/>
    </location>
</feature>
<dbReference type="EMBL" id="JAZHXJ010000136">
    <property type="protein sequence ID" value="KAL1872476.1"/>
    <property type="molecule type" value="Genomic_DNA"/>
</dbReference>
<keyword evidence="3" id="KW-1185">Reference proteome</keyword>
<name>A0ABR3X940_9PEZI</name>
<accession>A0ABR3X940</accession>
<evidence type="ECO:0000313" key="2">
    <source>
        <dbReference type="EMBL" id="KAL1872476.1"/>
    </source>
</evidence>
<comment type="caution">
    <text evidence="2">The sequence shown here is derived from an EMBL/GenBank/DDBJ whole genome shotgun (WGS) entry which is preliminary data.</text>
</comment>
<dbReference type="Proteomes" id="UP001586593">
    <property type="component" value="Unassembled WGS sequence"/>
</dbReference>